<accession>G8C2L1</accession>
<reference evidence="1" key="2">
    <citation type="submission" date="2011-11" db="EMBL/GenBank/DDBJ databases">
        <authorList>
            <person name="Barker E."/>
        </authorList>
    </citation>
    <scope>NUCLEOTIDE SEQUENCE</scope>
    <source>
        <strain evidence="1">Birmingham 1</strain>
    </source>
</reference>
<proteinExistence type="predicted"/>
<evidence type="ECO:0000313" key="1">
    <source>
        <dbReference type="EMBL" id="CCE66559.1"/>
    </source>
</evidence>
<sequence length="427" mass="50612">MLRQEPAPKLSSWALNSLYLQEQEWIQKVIAQDAHKSYTTPPKPERFSRLFYHPQEEINWYEPNILSELSVAAPGSIYKEVFQSKLQAPYLWFFLGQYVDNTSQLHIGDKLKLHRKMMEQTASTLIHFPGCKEYSLLLDKHELHFELKKRLLEFEKESTISSLKQLNLTDVCENISKKLETVIYPEKKQTIAQVKLPAEKLKQEEKLSELLRIPVQRDWMKELPIPLQNSLPSMFLHRCFSPEVPKSAPQRELHPTPQFIQNLSKMVMRFSILRHYTPEEVERMVRENTDWTTAKSDIQWHDPQEKWFYWDLPAINLFFDRFREDFRHTIVTDWEEPEKRLSLSKAEIGEAFEFSHAEHAPIFRYEGIPEMTIGEDLNKMEELMNQYSVFYKEQVKKELETEGAPPSVSWQSEAVLQELEKAKEELP</sequence>
<dbReference type="KEGG" id="mhb:MHM_00410"/>
<organism evidence="1">
    <name type="scientific">Candidatus Mycoplasma haematominutum 'Birmingham 1'</name>
    <dbReference type="NCBI Taxonomy" id="1116213"/>
    <lineage>
        <taxon>Bacteria</taxon>
        <taxon>Bacillati</taxon>
        <taxon>Mycoplasmatota</taxon>
        <taxon>Mollicutes</taxon>
        <taxon>Mycoplasmataceae</taxon>
        <taxon>Mycoplasma</taxon>
    </lineage>
</organism>
<reference evidence="1" key="1">
    <citation type="submission" date="2011-11" db="EMBL/GenBank/DDBJ databases">
        <title>Complete genome sequence of Candidatus Mycoplasma haemominutum.</title>
        <authorList>
            <person name="Barker E.N."/>
            <person name="Darby A.C."/>
            <person name="Helps C.R."/>
            <person name="Peters I.R."/>
            <person name="Hughes M.A."/>
            <person name="Radford A.D."/>
            <person name="Novacco M."/>
            <person name="Boretti F."/>
            <person name="Hofmann-Lehmann R."/>
            <person name="Tasker S."/>
        </authorList>
    </citation>
    <scope>NUCLEOTIDE SEQUENCE</scope>
    <source>
        <strain evidence="1">Birmingham 1</strain>
    </source>
</reference>
<gene>
    <name evidence="1" type="ORF">MHM_00410</name>
</gene>
<dbReference type="EMBL" id="HE613254">
    <property type="protein sequence ID" value="CCE66559.1"/>
    <property type="molecule type" value="Genomic_DNA"/>
</dbReference>
<dbReference type="PATRIC" id="fig|1116213.3.peg.40"/>
<dbReference type="OrthoDB" id="397070at2"/>
<protein>
    <submittedName>
        <fullName evidence="1">Uncharacterized protein</fullName>
    </submittedName>
</protein>
<dbReference type="HOGENOM" id="CLU_642039_0_0_14"/>
<dbReference type="RefSeq" id="WP_015511424.1">
    <property type="nucleotide sequence ID" value="NC_021007.1"/>
</dbReference>
<name>G8C2L1_9MOLU</name>
<dbReference type="AlphaFoldDB" id="G8C2L1"/>